<dbReference type="AlphaFoldDB" id="A0A9P5P1H0"/>
<gene>
    <name evidence="7" type="ORF">CPB84DRAFT_1957197</name>
</gene>
<dbReference type="PANTHER" id="PTHR47447">
    <property type="entry name" value="OS03G0856100 PROTEIN"/>
    <property type="match status" value="1"/>
</dbReference>
<dbReference type="PROSITE" id="PS51375">
    <property type="entry name" value="PPR"/>
    <property type="match status" value="1"/>
</dbReference>
<keyword evidence="2" id="KW-0677">Repeat</keyword>
<proteinExistence type="inferred from homology"/>
<evidence type="ECO:0000256" key="3">
    <source>
        <dbReference type="ARBA" id="ARBA00044493"/>
    </source>
</evidence>
<dbReference type="Gene3D" id="1.25.40.10">
    <property type="entry name" value="Tetratricopeptide repeat domain"/>
    <property type="match status" value="3"/>
</dbReference>
<dbReference type="Pfam" id="PF01535">
    <property type="entry name" value="PPR"/>
    <property type="match status" value="2"/>
</dbReference>
<dbReference type="NCBIfam" id="TIGR00756">
    <property type="entry name" value="PPR"/>
    <property type="match status" value="2"/>
</dbReference>
<feature type="repeat" description="PPR" evidence="5">
    <location>
        <begin position="213"/>
        <end position="247"/>
    </location>
</feature>
<sequence>MLQRSFFAQKRHLESIILTCKHLACRPVFSSGRRPSSTRHARAVVPSTSSASSRDRVECVENVPKYPHSQSSAPELERVINALASNLAQEKILQFIKDFHPLFAFFSDRKRLRETVKELAQSQTPHYSLQVLDLAYKLGCTLNASAYESVSFHLAKSSNWDIMLGVVASASNHIGHTTLRLLNWRALALLESQRFSLLRRIPEEFQAAGISPTRRTYHIILSGCLRNDDLESAKACLRDMKAAGFQMDATTHSLISNLYRRYGADSQVRQNALDSLFDLNPEARISVVNRLIQSSLDTDDLSSTARLLMLFDTESISNIVPIIVSSRAATTESSVSFELPQLSGSFLKPDSNTCAIFMNYLIRKVAFDEAIALGKDMNSSGNFISPNLVASFMHAYFLRGQGNTAVRIALKLSAPQAIEAFESLMEGFDEGETPHLDVSRISLTTRICNVLLRGILNRQGLGFVPAIFSVMHSNNIRPNARTLEILLSYMNKINVPRPRTLFQVLRKLSPSNISPSLKHMHPVVARIFVTKRTCSFPSRGVMSDSVMVFLRIRRHSVLHMDVESAHRVLRTLMARGMHPNEYHFGALVEGYALSGNFAAYARRRDSESAMRTFKEMVAADIAPDVASVDALVSSFYTAGSHEAARKLLMTLWSYVQPFPEALKTADLPEMLYHFRALSPSVATRLRSTTARRKTITIKSGRY</sequence>
<dbReference type="OrthoDB" id="185373at2759"/>
<organism evidence="7 8">
    <name type="scientific">Gymnopilus junonius</name>
    <name type="common">Spectacular rustgill mushroom</name>
    <name type="synonym">Gymnopilus spectabilis subsp. junonius</name>
    <dbReference type="NCBI Taxonomy" id="109634"/>
    <lineage>
        <taxon>Eukaryota</taxon>
        <taxon>Fungi</taxon>
        <taxon>Dikarya</taxon>
        <taxon>Basidiomycota</taxon>
        <taxon>Agaricomycotina</taxon>
        <taxon>Agaricomycetes</taxon>
        <taxon>Agaricomycetidae</taxon>
        <taxon>Agaricales</taxon>
        <taxon>Agaricineae</taxon>
        <taxon>Hymenogastraceae</taxon>
        <taxon>Gymnopilus</taxon>
    </lineage>
</organism>
<comment type="subunit">
    <text evidence="4">Binds to mitochondrial small subunit 15S rRNA.</text>
</comment>
<dbReference type="Proteomes" id="UP000724874">
    <property type="component" value="Unassembled WGS sequence"/>
</dbReference>
<reference evidence="7" key="1">
    <citation type="submission" date="2020-11" db="EMBL/GenBank/DDBJ databases">
        <authorList>
            <consortium name="DOE Joint Genome Institute"/>
            <person name="Ahrendt S."/>
            <person name="Riley R."/>
            <person name="Andreopoulos W."/>
            <person name="LaButti K."/>
            <person name="Pangilinan J."/>
            <person name="Ruiz-duenas F.J."/>
            <person name="Barrasa J.M."/>
            <person name="Sanchez-Garcia M."/>
            <person name="Camarero S."/>
            <person name="Miyauchi S."/>
            <person name="Serrano A."/>
            <person name="Linde D."/>
            <person name="Babiker R."/>
            <person name="Drula E."/>
            <person name="Ayuso-Fernandez I."/>
            <person name="Pacheco R."/>
            <person name="Padilla G."/>
            <person name="Ferreira P."/>
            <person name="Barriuso J."/>
            <person name="Kellner H."/>
            <person name="Castanera R."/>
            <person name="Alfaro M."/>
            <person name="Ramirez L."/>
            <person name="Pisabarro A.G."/>
            <person name="Kuo A."/>
            <person name="Tritt A."/>
            <person name="Lipzen A."/>
            <person name="He G."/>
            <person name="Yan M."/>
            <person name="Ng V."/>
            <person name="Cullen D."/>
            <person name="Martin F."/>
            <person name="Rosso M.-N."/>
            <person name="Henrissat B."/>
            <person name="Hibbett D."/>
            <person name="Martinez A.T."/>
            <person name="Grigoriev I.V."/>
        </authorList>
    </citation>
    <scope>NUCLEOTIDE SEQUENCE</scope>
    <source>
        <strain evidence="7">AH 44721</strain>
    </source>
</reference>
<comment type="similarity">
    <text evidence="1">Belongs to the CCM1 family.</text>
</comment>
<dbReference type="EMBL" id="JADNYJ010000002">
    <property type="protein sequence ID" value="KAF8912767.1"/>
    <property type="molecule type" value="Genomic_DNA"/>
</dbReference>
<accession>A0A9P5P1H0</accession>
<evidence type="ECO:0000313" key="7">
    <source>
        <dbReference type="EMBL" id="KAF8912767.1"/>
    </source>
</evidence>
<comment type="function">
    <text evidence="3">Regulates mitochondrial small subunit maturation by controlling 15S rRNA 5'-end processing. Localizes to the 5' precursor of the 15S rRNA in a position that is subsequently occupied by mS47 in the mature yeast mtSSU. Uses structure and sequence-specific RNA recognition, binding to a single-stranded region of the precursor and specifically recognizing bases -6 to -1. The exchange of Ccm1 for mS47 is coupled to the irreversible removal of precursor rRNA that is accompanied by conformational changes of the mitoribosomal proteins uS5m and mS26. These conformational changes signal completion of 5'-end rRNA processing through protection of the mature 5'-end of the 15S rRNA and stabilization of mS47. The removal of the 5' precursor together with the dissociation of Ccm1 may be catalyzed by the 5'-3' exoribonuclease Pet127. Involved in the specific removal of group I introns in mitochondrial encoded transcripts.</text>
</comment>
<dbReference type="PANTHER" id="PTHR47447:SF17">
    <property type="entry name" value="OS12G0638900 PROTEIN"/>
    <property type="match status" value="1"/>
</dbReference>
<dbReference type="InterPro" id="IPR011990">
    <property type="entry name" value="TPR-like_helical_dom_sf"/>
</dbReference>
<name>A0A9P5P1H0_GYMJU</name>
<comment type="caution">
    <text evidence="7">The sequence shown here is derived from an EMBL/GenBank/DDBJ whole genome shotgun (WGS) entry which is preliminary data.</text>
</comment>
<evidence type="ECO:0000256" key="4">
    <source>
        <dbReference type="ARBA" id="ARBA00044511"/>
    </source>
</evidence>
<feature type="region of interest" description="Disordered" evidence="6">
    <location>
        <begin position="31"/>
        <end position="50"/>
    </location>
</feature>
<evidence type="ECO:0000256" key="6">
    <source>
        <dbReference type="SAM" id="MobiDB-lite"/>
    </source>
</evidence>
<keyword evidence="8" id="KW-1185">Reference proteome</keyword>
<dbReference type="InterPro" id="IPR002885">
    <property type="entry name" value="PPR_rpt"/>
</dbReference>
<evidence type="ECO:0000256" key="1">
    <source>
        <dbReference type="ARBA" id="ARBA00006192"/>
    </source>
</evidence>
<evidence type="ECO:0000313" key="8">
    <source>
        <dbReference type="Proteomes" id="UP000724874"/>
    </source>
</evidence>
<evidence type="ECO:0000256" key="5">
    <source>
        <dbReference type="PROSITE-ProRule" id="PRU00708"/>
    </source>
</evidence>
<protein>
    <recommendedName>
        <fullName evidence="9">Pentatricopeptide repeat-containing protein</fullName>
    </recommendedName>
</protein>
<evidence type="ECO:0000256" key="2">
    <source>
        <dbReference type="ARBA" id="ARBA00022737"/>
    </source>
</evidence>
<evidence type="ECO:0008006" key="9">
    <source>
        <dbReference type="Google" id="ProtNLM"/>
    </source>
</evidence>